<keyword evidence="1" id="KW-0472">Membrane</keyword>
<comment type="caution">
    <text evidence="3">The sequence shown here is derived from an EMBL/GenBank/DDBJ whole genome shotgun (WGS) entry which is preliminary data.</text>
</comment>
<keyword evidence="1" id="KW-0812">Transmembrane</keyword>
<accession>A0A1F6F378</accession>
<feature type="transmembrane region" description="Helical" evidence="1">
    <location>
        <begin position="112"/>
        <end position="134"/>
    </location>
</feature>
<protein>
    <submittedName>
        <fullName evidence="3">Uncharacterized protein</fullName>
    </submittedName>
</protein>
<dbReference type="AlphaFoldDB" id="A0A1F6F378"/>
<dbReference type="EMBL" id="MFLZ01000010">
    <property type="protein sequence ID" value="OGG80295.1"/>
    <property type="molecule type" value="Genomic_DNA"/>
</dbReference>
<feature type="chain" id="PRO_5009524341" evidence="2">
    <location>
        <begin position="27"/>
        <end position="150"/>
    </location>
</feature>
<dbReference type="Proteomes" id="UP000177372">
    <property type="component" value="Unassembled WGS sequence"/>
</dbReference>
<sequence>MRSSRLSLVGFFMALALCAAPYLVHAQAGNASLSETIRAAILSDPRTAQMTEAEIDAMVAALAEEAEAQGVTSYDILWQPQEPVVEAVVEQCGSMSFLCALNEAFGLDGSDVGIPIGLGIVSALLLFVIGSILLHKHGHHPVVGSLKSRA</sequence>
<dbReference type="STRING" id="1798512.A3A39_03430"/>
<evidence type="ECO:0000313" key="4">
    <source>
        <dbReference type="Proteomes" id="UP000177372"/>
    </source>
</evidence>
<keyword evidence="2" id="KW-0732">Signal</keyword>
<evidence type="ECO:0000256" key="1">
    <source>
        <dbReference type="SAM" id="Phobius"/>
    </source>
</evidence>
<keyword evidence="1" id="KW-1133">Transmembrane helix</keyword>
<evidence type="ECO:0000256" key="2">
    <source>
        <dbReference type="SAM" id="SignalP"/>
    </source>
</evidence>
<feature type="signal peptide" evidence="2">
    <location>
        <begin position="1"/>
        <end position="26"/>
    </location>
</feature>
<name>A0A1F6F378_9BACT</name>
<organism evidence="3 4">
    <name type="scientific">Candidatus Kaiserbacteria bacterium RIFCSPLOWO2_01_FULL_54_13</name>
    <dbReference type="NCBI Taxonomy" id="1798512"/>
    <lineage>
        <taxon>Bacteria</taxon>
        <taxon>Candidatus Kaiseribacteriota</taxon>
    </lineage>
</organism>
<evidence type="ECO:0000313" key="3">
    <source>
        <dbReference type="EMBL" id="OGG80295.1"/>
    </source>
</evidence>
<gene>
    <name evidence="3" type="ORF">A3A39_03430</name>
</gene>
<proteinExistence type="predicted"/>
<reference evidence="3 4" key="1">
    <citation type="journal article" date="2016" name="Nat. Commun.">
        <title>Thousands of microbial genomes shed light on interconnected biogeochemical processes in an aquifer system.</title>
        <authorList>
            <person name="Anantharaman K."/>
            <person name="Brown C.T."/>
            <person name="Hug L.A."/>
            <person name="Sharon I."/>
            <person name="Castelle C.J."/>
            <person name="Probst A.J."/>
            <person name="Thomas B.C."/>
            <person name="Singh A."/>
            <person name="Wilkins M.J."/>
            <person name="Karaoz U."/>
            <person name="Brodie E.L."/>
            <person name="Williams K.H."/>
            <person name="Hubbard S.S."/>
            <person name="Banfield J.F."/>
        </authorList>
    </citation>
    <scope>NUCLEOTIDE SEQUENCE [LARGE SCALE GENOMIC DNA]</scope>
</reference>